<name>H2C6E7_9CREN</name>
<protein>
    <recommendedName>
        <fullName evidence="3">Phosphoesterase, ICC</fullName>
    </recommendedName>
</protein>
<evidence type="ECO:0000313" key="1">
    <source>
        <dbReference type="EMBL" id="EHP69374.1"/>
    </source>
</evidence>
<dbReference type="eggNOG" id="arCOG01145">
    <property type="taxonomic scope" value="Archaea"/>
</dbReference>
<dbReference type="EMBL" id="JH597768">
    <property type="protein sequence ID" value="EHP69374.1"/>
    <property type="molecule type" value="Genomic_DNA"/>
</dbReference>
<dbReference type="Proteomes" id="UP000003980">
    <property type="component" value="Unassembled WGS sequence"/>
</dbReference>
<accession>H2C6E7</accession>
<gene>
    <name evidence="1" type="ORF">MetMK1DRAFT_00021250</name>
</gene>
<reference evidence="1 2" key="1">
    <citation type="submission" date="2012-01" db="EMBL/GenBank/DDBJ databases">
        <title>Improved High-Quality Draft sequence of Metallosphaera yellowstonensis MK1.</title>
        <authorList>
            <consortium name="US DOE Joint Genome Institute"/>
            <person name="Lucas S."/>
            <person name="Han J."/>
            <person name="Cheng J.-F."/>
            <person name="Goodwin L."/>
            <person name="Pitluck S."/>
            <person name="Peters L."/>
            <person name="Teshima H."/>
            <person name="Detter J.C."/>
            <person name="Han C."/>
            <person name="Tapia R."/>
            <person name="Land M."/>
            <person name="Hauser L."/>
            <person name="Kyrpides N."/>
            <person name="Kozubal M."/>
            <person name="Macur R.E."/>
            <person name="Jay Z."/>
            <person name="Inskeep W."/>
            <person name="Woyke T."/>
        </authorList>
    </citation>
    <scope>NUCLEOTIDE SEQUENCE [LARGE SCALE GENOMIC DNA]</scope>
    <source>
        <strain evidence="1 2">MK1</strain>
    </source>
</reference>
<dbReference type="STRING" id="671065.MetMK1DRAFT_00021250"/>
<dbReference type="InterPro" id="IPR029052">
    <property type="entry name" value="Metallo-depent_PP-like"/>
</dbReference>
<dbReference type="AlphaFoldDB" id="H2C6E7"/>
<dbReference type="Gene3D" id="3.60.21.10">
    <property type="match status" value="1"/>
</dbReference>
<organism evidence="1 2">
    <name type="scientific">Metallosphaera yellowstonensis MK1</name>
    <dbReference type="NCBI Taxonomy" id="671065"/>
    <lineage>
        <taxon>Archaea</taxon>
        <taxon>Thermoproteota</taxon>
        <taxon>Thermoprotei</taxon>
        <taxon>Sulfolobales</taxon>
        <taxon>Sulfolobaceae</taxon>
        <taxon>Metallosphaera</taxon>
    </lineage>
</organism>
<evidence type="ECO:0008006" key="3">
    <source>
        <dbReference type="Google" id="ProtNLM"/>
    </source>
</evidence>
<sequence>MSGLPCREDVIGEFNWLGEEIVGLGDVECPQRLERFRGILGDFDGVTAMKYLASKGLLVNRVGDLSSDFSTPYVMVHSPPWGVGTGIINGVQVGSREVRAKILTFRPKVVFHGHSEFQGVGQLGETRVVSVGLAELGFYVRYEGEGKFSFQRLPGSSKGSSWI</sequence>
<dbReference type="HOGENOM" id="CLU_1623497_0_0_2"/>
<evidence type="ECO:0000313" key="2">
    <source>
        <dbReference type="Proteomes" id="UP000003980"/>
    </source>
</evidence>
<dbReference type="RefSeq" id="WP_009073367.1">
    <property type="nucleotide sequence ID" value="NZ_JH597768.1"/>
</dbReference>
<keyword evidence="2" id="KW-1185">Reference proteome</keyword>
<dbReference type="SUPFAM" id="SSF56300">
    <property type="entry name" value="Metallo-dependent phosphatases"/>
    <property type="match status" value="1"/>
</dbReference>
<proteinExistence type="predicted"/>